<reference evidence="1" key="1">
    <citation type="journal article" date="2020" name="mSystems">
        <title>Genome- and Community-Level Interaction Insights into Carbon Utilization and Element Cycling Functions of Hydrothermarchaeota in Hydrothermal Sediment.</title>
        <authorList>
            <person name="Zhou Z."/>
            <person name="Liu Y."/>
            <person name="Xu W."/>
            <person name="Pan J."/>
            <person name="Luo Z.H."/>
            <person name="Li M."/>
        </authorList>
    </citation>
    <scope>NUCLEOTIDE SEQUENCE [LARGE SCALE GENOMIC DNA]</scope>
    <source>
        <strain evidence="1">SpSt-906</strain>
    </source>
</reference>
<gene>
    <name evidence="1" type="ORF">ENX07_04085</name>
</gene>
<evidence type="ECO:0000313" key="1">
    <source>
        <dbReference type="EMBL" id="HGE99233.1"/>
    </source>
</evidence>
<accession>A0A7C3YSN7</accession>
<dbReference type="NCBIfam" id="TIGR04183">
    <property type="entry name" value="Por_Secre_tail"/>
    <property type="match status" value="1"/>
</dbReference>
<dbReference type="InterPro" id="IPR026444">
    <property type="entry name" value="Secre_tail"/>
</dbReference>
<proteinExistence type="predicted"/>
<protein>
    <submittedName>
        <fullName evidence="1">T9SS type A sorting domain-containing protein</fullName>
    </submittedName>
</protein>
<organism evidence="1">
    <name type="scientific">candidate division WOR-3 bacterium</name>
    <dbReference type="NCBI Taxonomy" id="2052148"/>
    <lineage>
        <taxon>Bacteria</taxon>
        <taxon>Bacteria division WOR-3</taxon>
    </lineage>
</organism>
<comment type="caution">
    <text evidence="1">The sequence shown here is derived from an EMBL/GenBank/DDBJ whole genome shotgun (WGS) entry which is preliminary data.</text>
</comment>
<name>A0A7C3YSN7_UNCW3</name>
<sequence>MKHLFSIFLISVAFLFAWTTPERLTHLAYPSELSENTARNIVVDRAKRIHIVWASYHPVPGFSNLPQVWYKRYEPNVGWTKDTCLADVPEEVSEFPSLCVDSAGNLHLVYLAYTLLSHIRYKTWSPATGWQPSVIISTGTGDKQNPPSCAATPDGHIHVVWDELYNGHYEIFYREKISGVWQPPIKISDTTNMTDKGAATIAGGRDNSIYCAWKGEHPVLGWTHIYYRHRIGGVWQASPTDVSSGLYSDQCDYVGDPYGPSIAVDNSNVVHIVWYGGEQADNYYYRVYYRRRHPTSGWLAIDTIAGANQPDDFDRFAPQITIDRQQNARVVWFGEDYWTDGWLHLWHKKRTPAGWLATEELSGEYPEGDLYNPHIANDSLGLHLIWFDDRYEDEEIFRMVSYPRDIEIKSIVSPPVFCSLARYAPKAIVRNSGEEEILTNFDVKMRIDPQGYENNQTVFGLGVGEEETLAFSLWQANTPNLYSVRCSLLFSDMFPLNNTRRNYCGIPNFLEDFEVTNGGFASEPASNAWEWGTPSGIGAPVPYSGTKCFGTKIDGNYANNANWKLNSLWYIATRDTPALGFYHWYNLDMEHKDGGNVKFTKDLVNYTILSPIGEGYDRRLTQENAGIPQESAYAMGRPTGWKPALFLIPVQTGDTFQIRWQFGSNGTINDLGWYIDYEGGIGFEKIWDDVGVLAIIAPSDTVDSSVPINPRARIKNFGGRNVLTLAVMRIGSYTDAETVLLSPNQESTITFNSWTPRTRNLTFARCSLYLANDRNRANDTLTKSFFVRVRDVGVLDMVEGSFTRIKKENLSEKGDNGRNRFQNEEILSQRYPINLAFTNSFTFFPDTIDSGDVYIPRARIKNFGNTTATFWAKYSFGSLHAESLEKTLLPDSEISFNFRPFSVEGRGLVIRTCTTNYPGDLVSENNYKRESTFIRVRDVGVAKICAPTGVLDSGAIVTPSCSVYNYGNTTESYSVRMKIGTFYNQTAMVSNHLPETYVYITFPTWTANQTGTHLVSCSTELTTDRQRLNDRKTDSVIVRPPFFRDVGCLRIIQPTGVVDSGEVLTPTCSVYNYGTTTESYSVRMKIGTFYNQTAFIQNHNPGTARYLRFPDWTPRIRGSFPVSCSTELLGDMNTGNDRSQDSVFVRVLDMAGIDILIPGDSVRVDSVFTPTARAQNLGNTTVTLPTYFVITSGIDTVYKKMVNITVWPDSIKTVAFPDTFIGITGWYQMRFWTELSGDQHPENDLVSDSFEVYQFVGIGEKEGKFGVEYFDFPIKSNPASGPIALRFLLSSGEPVQISIYNPSGRIIYKGTGMNRRREPSFVEFRIGKLSPGVYLLQLERGAFKRTEKLVVLK</sequence>
<dbReference type="EMBL" id="DTMQ01000026">
    <property type="protein sequence ID" value="HGE99233.1"/>
    <property type="molecule type" value="Genomic_DNA"/>
</dbReference>
<dbReference type="SUPFAM" id="SSF89372">
    <property type="entry name" value="Fucose-specific lectin"/>
    <property type="match status" value="1"/>
</dbReference>